<keyword evidence="6 7" id="KW-0503">Monooxygenase</keyword>
<dbReference type="InterPro" id="IPR017853">
    <property type="entry name" value="GH"/>
</dbReference>
<comment type="similarity">
    <text evidence="1 7">Belongs to the cytochrome P450 family.</text>
</comment>
<keyword evidence="4 7" id="KW-0560">Oxidoreductase</keyword>
<protein>
    <submittedName>
        <fullName evidence="9">GH5_13</fullName>
    </submittedName>
</protein>
<dbReference type="EMBL" id="CADCWL010000164">
    <property type="protein sequence ID" value="CAA9574175.1"/>
    <property type="molecule type" value="Genomic_DNA"/>
</dbReference>
<gene>
    <name evidence="9" type="ORF">AVDCRST_MAG19-3141</name>
</gene>
<evidence type="ECO:0000256" key="2">
    <source>
        <dbReference type="ARBA" id="ARBA00022617"/>
    </source>
</evidence>
<dbReference type="GO" id="GO:0020037">
    <property type="term" value="F:heme binding"/>
    <property type="evidence" value="ECO:0007669"/>
    <property type="project" value="InterPro"/>
</dbReference>
<dbReference type="SUPFAM" id="SSF51445">
    <property type="entry name" value="(Trans)glycosidases"/>
    <property type="match status" value="1"/>
</dbReference>
<feature type="region of interest" description="Disordered" evidence="8">
    <location>
        <begin position="214"/>
        <end position="260"/>
    </location>
</feature>
<dbReference type="Pfam" id="PF00067">
    <property type="entry name" value="p450"/>
    <property type="match status" value="1"/>
</dbReference>
<feature type="region of interest" description="Disordered" evidence="8">
    <location>
        <begin position="82"/>
        <end position="137"/>
    </location>
</feature>
<dbReference type="InterPro" id="IPR017972">
    <property type="entry name" value="Cyt_P450_CS"/>
</dbReference>
<evidence type="ECO:0000256" key="4">
    <source>
        <dbReference type="ARBA" id="ARBA00023002"/>
    </source>
</evidence>
<dbReference type="InterPro" id="IPR002397">
    <property type="entry name" value="Cyt_P450_B"/>
</dbReference>
<accession>A0A6J4VEN2</accession>
<evidence type="ECO:0000256" key="8">
    <source>
        <dbReference type="SAM" id="MobiDB-lite"/>
    </source>
</evidence>
<sequence>MLGIADRHELSVVPCHVDDRAFSEKPPNLGVQAAPVQGAHTSGSTPIPGHARVTDRAARPGPARSILGRRRLRGTRVVFWDLDNEPGNGGDRRARSPAAGGDLWEGAGRVPGAAADDGGCSPPSSGGEGRHPGLAERTPGVARSDVVTFHHATAAVAVRAQLATLRLHGRPILCPGWLRRGPAASTLAAHVPLVAAEGVGWYVWSLVNGRSQTHLRWGSPRGAAEPERWSHDLLRPDGRPHDSAGGAAPPRARDRGRGPGRVWAPVSAAWSGEGRTTVSTTVAGLDEVLTGPAFFADPYPVYRRLREEAPVFRSEAIGAWLLTRYDDVSATVRDPRRFSSRERFSAVLDPLSAAERDHLRPLADHFAVGLLGSDPPDHTRLRGLINRAFTPRVVEGLRPRVETLVEGFLDAAEERGEMDFIADFAYPLPATVIAELLGAPPGARDDFKRWSDGILAFQGTGRATPALLDRAQRDLLEMRAFLGDLLAARRRVPTEDLLGRLVAAEAEGDKLSEAELLTTCVTLLTAGHETTTNLLGNGLYSLLRYPDEMARLRAAPELMPTAVEEMLRYESPLQRNPRRLAEDVALGGHILRRGDFVLQVLGSANRDPARFPDPDRFDVGRRPNRHLAFGHGIHFCLGAPLARLEATIAFGAMLRRLPNLRLTGDGVRWQEHGLLRSLTALPVAF</sequence>
<dbReference type="PROSITE" id="PS00086">
    <property type="entry name" value="CYTOCHROME_P450"/>
    <property type="match status" value="1"/>
</dbReference>
<name>A0A6J4VEN2_9BACT</name>
<keyword evidence="2 7" id="KW-0349">Heme</keyword>
<dbReference type="SUPFAM" id="SSF48264">
    <property type="entry name" value="Cytochrome P450"/>
    <property type="match status" value="1"/>
</dbReference>
<reference evidence="9" key="1">
    <citation type="submission" date="2020-02" db="EMBL/GenBank/DDBJ databases">
        <authorList>
            <person name="Meier V. D."/>
        </authorList>
    </citation>
    <scope>NUCLEOTIDE SEQUENCE</scope>
    <source>
        <strain evidence="9">AVDCRST_MAG19</strain>
    </source>
</reference>
<evidence type="ECO:0000256" key="5">
    <source>
        <dbReference type="ARBA" id="ARBA00023004"/>
    </source>
</evidence>
<dbReference type="AlphaFoldDB" id="A0A6J4VEN2"/>
<dbReference type="FunFam" id="1.10.630.10:FF:000018">
    <property type="entry name" value="Cytochrome P450 monooxygenase"/>
    <property type="match status" value="1"/>
</dbReference>
<evidence type="ECO:0000256" key="6">
    <source>
        <dbReference type="ARBA" id="ARBA00023033"/>
    </source>
</evidence>
<evidence type="ECO:0000256" key="7">
    <source>
        <dbReference type="RuleBase" id="RU000461"/>
    </source>
</evidence>
<feature type="region of interest" description="Disordered" evidence="8">
    <location>
        <begin position="35"/>
        <end position="66"/>
    </location>
</feature>
<feature type="compositionally biased region" description="Basic and acidic residues" evidence="8">
    <location>
        <begin position="224"/>
        <end position="242"/>
    </location>
</feature>
<dbReference type="CDD" id="cd20625">
    <property type="entry name" value="CYP164-like"/>
    <property type="match status" value="1"/>
</dbReference>
<dbReference type="GO" id="GO:0005506">
    <property type="term" value="F:iron ion binding"/>
    <property type="evidence" value="ECO:0007669"/>
    <property type="project" value="InterPro"/>
</dbReference>
<keyword evidence="3 7" id="KW-0479">Metal-binding</keyword>
<dbReference type="Gene3D" id="1.10.630.10">
    <property type="entry name" value="Cytochrome P450"/>
    <property type="match status" value="1"/>
</dbReference>
<evidence type="ECO:0000256" key="3">
    <source>
        <dbReference type="ARBA" id="ARBA00022723"/>
    </source>
</evidence>
<dbReference type="InterPro" id="IPR001128">
    <property type="entry name" value="Cyt_P450"/>
</dbReference>
<evidence type="ECO:0000313" key="9">
    <source>
        <dbReference type="EMBL" id="CAA9574175.1"/>
    </source>
</evidence>
<dbReference type="PANTHER" id="PTHR46696">
    <property type="entry name" value="P450, PUTATIVE (EUROFUNG)-RELATED"/>
    <property type="match status" value="1"/>
</dbReference>
<dbReference type="GO" id="GO:0016705">
    <property type="term" value="F:oxidoreductase activity, acting on paired donors, with incorporation or reduction of molecular oxygen"/>
    <property type="evidence" value="ECO:0007669"/>
    <property type="project" value="InterPro"/>
</dbReference>
<evidence type="ECO:0000256" key="1">
    <source>
        <dbReference type="ARBA" id="ARBA00010617"/>
    </source>
</evidence>
<dbReference type="GO" id="GO:0004497">
    <property type="term" value="F:monooxygenase activity"/>
    <property type="evidence" value="ECO:0007669"/>
    <property type="project" value="UniProtKB-KW"/>
</dbReference>
<keyword evidence="5 7" id="KW-0408">Iron</keyword>
<proteinExistence type="inferred from homology"/>
<organism evidence="9">
    <name type="scientific">uncultured Thermomicrobiales bacterium</name>
    <dbReference type="NCBI Taxonomy" id="1645740"/>
    <lineage>
        <taxon>Bacteria</taxon>
        <taxon>Pseudomonadati</taxon>
        <taxon>Thermomicrobiota</taxon>
        <taxon>Thermomicrobia</taxon>
        <taxon>Thermomicrobiales</taxon>
        <taxon>environmental samples</taxon>
    </lineage>
</organism>
<dbReference type="PRINTS" id="PR00359">
    <property type="entry name" value="BP450"/>
</dbReference>
<dbReference type="PRINTS" id="PR00385">
    <property type="entry name" value="P450"/>
</dbReference>
<dbReference type="PANTHER" id="PTHR46696:SF1">
    <property type="entry name" value="CYTOCHROME P450 YJIB-RELATED"/>
    <property type="match status" value="1"/>
</dbReference>
<dbReference type="InterPro" id="IPR036396">
    <property type="entry name" value="Cyt_P450_sf"/>
</dbReference>